<reference evidence="2" key="2">
    <citation type="submission" date="2020-05" db="UniProtKB">
        <authorList>
            <consortium name="EnsemblMetazoa"/>
        </authorList>
    </citation>
    <scope>IDENTIFICATION</scope>
    <source>
        <strain evidence="2">LVP_AGWG</strain>
    </source>
</reference>
<proteinExistence type="predicted"/>
<dbReference type="Pfam" id="PF01757">
    <property type="entry name" value="Acyl_transf_3"/>
    <property type="match status" value="1"/>
</dbReference>
<dbReference type="Pfam" id="PF20146">
    <property type="entry name" value="NRF"/>
    <property type="match status" value="1"/>
</dbReference>
<dbReference type="InterPro" id="IPR052728">
    <property type="entry name" value="O2_lipid_transport_reg"/>
</dbReference>
<dbReference type="SMART" id="SM00703">
    <property type="entry name" value="NRF"/>
    <property type="match status" value="1"/>
</dbReference>
<gene>
    <name evidence="2" type="primary">5571320</name>
</gene>
<protein>
    <recommendedName>
        <fullName evidence="1">Nose resistant-to-fluoxetine protein N-terminal domain-containing protein</fullName>
    </recommendedName>
</protein>
<dbReference type="InterPro" id="IPR006621">
    <property type="entry name" value="Nose-resist-to-fluoxetine_N"/>
</dbReference>
<evidence type="ECO:0000313" key="3">
    <source>
        <dbReference type="Proteomes" id="UP000008820"/>
    </source>
</evidence>
<organism evidence="2 3">
    <name type="scientific">Aedes aegypti</name>
    <name type="common">Yellowfever mosquito</name>
    <name type="synonym">Culex aegypti</name>
    <dbReference type="NCBI Taxonomy" id="7159"/>
    <lineage>
        <taxon>Eukaryota</taxon>
        <taxon>Metazoa</taxon>
        <taxon>Ecdysozoa</taxon>
        <taxon>Arthropoda</taxon>
        <taxon>Hexapoda</taxon>
        <taxon>Insecta</taxon>
        <taxon>Pterygota</taxon>
        <taxon>Neoptera</taxon>
        <taxon>Endopterygota</taxon>
        <taxon>Diptera</taxon>
        <taxon>Nematocera</taxon>
        <taxon>Culicoidea</taxon>
        <taxon>Culicidae</taxon>
        <taxon>Culicinae</taxon>
        <taxon>Aedini</taxon>
        <taxon>Aedes</taxon>
        <taxon>Stegomyia</taxon>
    </lineage>
</organism>
<dbReference type="EnsemblMetazoa" id="AAEL008957-RB">
    <property type="protein sequence ID" value="AAEL008957-PB"/>
    <property type="gene ID" value="AAEL008957"/>
</dbReference>
<feature type="domain" description="Nose resistant-to-fluoxetine protein N-terminal" evidence="1">
    <location>
        <begin position="64"/>
        <end position="179"/>
    </location>
</feature>
<sequence length="646" mass="73865">MWPTWMLPLIVLSNESLPNINNQRRISDGNSELQNVEFSIEEVLMLNRRFVDYLAGIGDQESSVSQCLNTLRQLAQGYLDRQRLGLEWFDSWGKVPSGLYYQNGYAFGNVDQCRAIAQVRMQHCTFIAAFPGDMALFFTGLCVPHSCPPDYVAQIYGEYLSTQSMTLIPLVSQETLCIRDEEIRYDGAMITAIVISSLIGLCVLCSTLYELISIALKREAKRMYSAFSLLGNVRTILHLLPREKNTDRKSSMIDCAHGIRSLSMIWIIVVHVHETSFALPMENTSTWLGYLEKFIPTVLFYGGGLAVDTFLMLSGMLVAMSMLRELDKEGKFNPLMLYLHRYIRITAPLATLILFVVSFAIYMGEGVYWKAQMNSLKQPCLTSWWAALLHIQNYVDPANMCLTWTWYLSVDMQLYIIAPALIYPLWRYGKRVLIVIASIAILSMACVLTTFLVNEIRLTVADTVRYKLTYYATHARMAVWLWGLAFGYLLHKTKDTRVKLANLYWTLGWMLCFTLLGLIFFANYQIYTTNAAEFSFVADAFFEPLSRSLFAFCVMWIILACVNRKGGLLDEFLGAAIWQPLSRLSYTMYLLHTVMLGMGSLAPINTSTHFSVIDLFYRIWGAIGLAFRCYGAPYSRFHLERWIGYF</sequence>
<dbReference type="InParanoid" id="A0A6I8TGZ9"/>
<dbReference type="InterPro" id="IPR002656">
    <property type="entry name" value="Acyl_transf_3_dom"/>
</dbReference>
<reference evidence="2 3" key="1">
    <citation type="submission" date="2017-06" db="EMBL/GenBank/DDBJ databases">
        <title>Aedes aegypti genome working group (AGWG) sequencing and assembly.</title>
        <authorList>
            <consortium name="Aedes aegypti Genome Working Group (AGWG)"/>
            <person name="Matthews B.J."/>
        </authorList>
    </citation>
    <scope>NUCLEOTIDE SEQUENCE [LARGE SCALE GENOMIC DNA]</scope>
    <source>
        <strain evidence="2 3">LVP_AGWG</strain>
    </source>
</reference>
<name>A0A6I8TGZ9_AEDAE</name>
<dbReference type="Proteomes" id="UP000008820">
    <property type="component" value="Chromosome 1"/>
</dbReference>
<dbReference type="PANTHER" id="PTHR11161">
    <property type="entry name" value="O-ACYLTRANSFERASE"/>
    <property type="match status" value="1"/>
</dbReference>
<dbReference type="OrthoDB" id="207378at2759"/>
<evidence type="ECO:0000259" key="1">
    <source>
        <dbReference type="SMART" id="SM00703"/>
    </source>
</evidence>
<evidence type="ECO:0000313" key="2">
    <source>
        <dbReference type="EnsemblMetazoa" id="AAEL008957-PB"/>
    </source>
</evidence>
<dbReference type="AlphaFoldDB" id="A0A6I8TGZ9"/>
<dbReference type="GO" id="GO:0016747">
    <property type="term" value="F:acyltransferase activity, transferring groups other than amino-acyl groups"/>
    <property type="evidence" value="ECO:0007669"/>
    <property type="project" value="InterPro"/>
</dbReference>
<keyword evidence="3" id="KW-1185">Reference proteome</keyword>
<dbReference type="PANTHER" id="PTHR11161:SF0">
    <property type="entry name" value="O-ACYLTRANSFERASE LIKE PROTEIN"/>
    <property type="match status" value="1"/>
</dbReference>
<accession>A0A6I8TGZ9</accession>